<dbReference type="Pfam" id="PF16220">
    <property type="entry name" value="DUF4880"/>
    <property type="match status" value="1"/>
</dbReference>
<protein>
    <submittedName>
        <fullName evidence="3">FecR domain-containing protein</fullName>
    </submittedName>
</protein>
<gene>
    <name evidence="3" type="ORF">N5C72_17975</name>
</gene>
<dbReference type="Pfam" id="PF04773">
    <property type="entry name" value="FecR"/>
    <property type="match status" value="1"/>
</dbReference>
<accession>A0ABD4YXT1</accession>
<feature type="domain" description="FecR N-terminal" evidence="2">
    <location>
        <begin position="25"/>
        <end position="66"/>
    </location>
</feature>
<sequence>MPDALKLMPPAGRSSEAAPSEAVVREAIVWWTRLQSGVADVQTRESCRAWIAQDPAHRVAWDRLQDIGRDARRVPAALAHTALSAPASRGRRAALRSLLTVAGVAATGWAGYRHAPWQRLVADYSTRVGERQALALADGLRVTLNSDSAVRVNVSGNVRDIALLRGEMLVQAEPHPGARTLRVDTGDGQVQAERARFDLRRTAQGARVGVYEGSVALLRHGVLTQLDAGERLFPAEDGELQRGASDPDRLAWVDGMVVAKEWRLDDFAEYLARQRVGVIRVDPAVAALRLSGVFPLDDAERALKALEHSLPITVTRHTHYWLQVGPRDA</sequence>
<dbReference type="EMBL" id="JAOBZK010000025">
    <property type="protein sequence ID" value="MDH1179976.1"/>
    <property type="molecule type" value="Genomic_DNA"/>
</dbReference>
<evidence type="ECO:0000313" key="3">
    <source>
        <dbReference type="EMBL" id="MDH1179976.1"/>
    </source>
</evidence>
<organism evidence="3 4">
    <name type="scientific">Achromobacter mucicolens</name>
    <dbReference type="NCBI Taxonomy" id="1389922"/>
    <lineage>
        <taxon>Bacteria</taxon>
        <taxon>Pseudomonadati</taxon>
        <taxon>Pseudomonadota</taxon>
        <taxon>Betaproteobacteria</taxon>
        <taxon>Burkholderiales</taxon>
        <taxon>Alcaligenaceae</taxon>
        <taxon>Achromobacter</taxon>
    </lineage>
</organism>
<feature type="domain" description="FecR protein" evidence="1">
    <location>
        <begin position="123"/>
        <end position="215"/>
    </location>
</feature>
<dbReference type="PANTHER" id="PTHR30273">
    <property type="entry name" value="PERIPLASMIC SIGNAL SENSOR AND SIGMA FACTOR ACTIVATOR FECR-RELATED"/>
    <property type="match status" value="1"/>
</dbReference>
<dbReference type="InterPro" id="IPR012373">
    <property type="entry name" value="Ferrdict_sens_TM"/>
</dbReference>
<dbReference type="PANTHER" id="PTHR30273:SF2">
    <property type="entry name" value="PROTEIN FECR"/>
    <property type="match status" value="1"/>
</dbReference>
<dbReference type="InterPro" id="IPR006860">
    <property type="entry name" value="FecR"/>
</dbReference>
<comment type="caution">
    <text evidence="3">The sequence shown here is derived from an EMBL/GenBank/DDBJ whole genome shotgun (WGS) entry which is preliminary data.</text>
</comment>
<name>A0ABD4YXT1_9BURK</name>
<evidence type="ECO:0000313" key="4">
    <source>
        <dbReference type="Proteomes" id="UP001158644"/>
    </source>
</evidence>
<proteinExistence type="predicted"/>
<evidence type="ECO:0000259" key="1">
    <source>
        <dbReference type="Pfam" id="PF04773"/>
    </source>
</evidence>
<dbReference type="Proteomes" id="UP001158644">
    <property type="component" value="Unassembled WGS sequence"/>
</dbReference>
<dbReference type="RefSeq" id="WP_279991461.1">
    <property type="nucleotide sequence ID" value="NZ_JAOBZK010000025.1"/>
</dbReference>
<dbReference type="PIRSF" id="PIRSF018266">
    <property type="entry name" value="FecR"/>
    <property type="match status" value="1"/>
</dbReference>
<evidence type="ECO:0000259" key="2">
    <source>
        <dbReference type="Pfam" id="PF16220"/>
    </source>
</evidence>
<dbReference type="InterPro" id="IPR032623">
    <property type="entry name" value="FecR_N"/>
</dbReference>
<reference evidence="3 4" key="1">
    <citation type="submission" date="2022-09" db="EMBL/GenBank/DDBJ databases">
        <title>Intensive care unit water sources are persistently colonized with multi-drug resistant bacteria and are the site of extensive horizontal gene transfer of antibiotic resistance genes.</title>
        <authorList>
            <person name="Diorio-Toth L."/>
        </authorList>
    </citation>
    <scope>NUCLEOTIDE SEQUENCE [LARGE SCALE GENOMIC DNA]</scope>
    <source>
        <strain evidence="3 4">GD03967</strain>
    </source>
</reference>
<dbReference type="AlphaFoldDB" id="A0ABD4YXT1"/>
<dbReference type="Gene3D" id="2.60.120.1440">
    <property type="match status" value="1"/>
</dbReference>